<comment type="caution">
    <text evidence="8">The sequence shown here is derived from an EMBL/GenBank/DDBJ whole genome shotgun (WGS) entry which is preliminary data.</text>
</comment>
<evidence type="ECO:0000256" key="1">
    <source>
        <dbReference type="ARBA" id="ARBA00004651"/>
    </source>
</evidence>
<dbReference type="InterPro" id="IPR010432">
    <property type="entry name" value="RDD"/>
</dbReference>
<protein>
    <submittedName>
        <fullName evidence="8">RDD family protein</fullName>
    </submittedName>
</protein>
<proteinExistence type="predicted"/>
<feature type="transmembrane region" description="Helical" evidence="6">
    <location>
        <begin position="34"/>
        <end position="55"/>
    </location>
</feature>
<gene>
    <name evidence="8" type="ORF">HQN59_06560</name>
</gene>
<evidence type="ECO:0000256" key="5">
    <source>
        <dbReference type="ARBA" id="ARBA00023136"/>
    </source>
</evidence>
<dbReference type="PANTHER" id="PTHR36115">
    <property type="entry name" value="PROLINE-RICH ANTIGEN HOMOLOG-RELATED"/>
    <property type="match status" value="1"/>
</dbReference>
<accession>A0A7Y6NLS1</accession>
<dbReference type="GO" id="GO:0005886">
    <property type="term" value="C:plasma membrane"/>
    <property type="evidence" value="ECO:0007669"/>
    <property type="project" value="UniProtKB-SubCell"/>
</dbReference>
<comment type="subcellular location">
    <subcellularLocation>
        <location evidence="1">Cell membrane</location>
        <topology evidence="1">Multi-pass membrane protein</topology>
    </subcellularLocation>
</comment>
<dbReference type="PANTHER" id="PTHR36115:SF4">
    <property type="entry name" value="MEMBRANE PROTEIN"/>
    <property type="match status" value="1"/>
</dbReference>
<evidence type="ECO:0000256" key="2">
    <source>
        <dbReference type="ARBA" id="ARBA00022475"/>
    </source>
</evidence>
<feature type="domain" description="RDD" evidence="7">
    <location>
        <begin position="28"/>
        <end position="162"/>
    </location>
</feature>
<keyword evidence="2" id="KW-1003">Cell membrane</keyword>
<keyword evidence="3 6" id="KW-0812">Transmembrane</keyword>
<reference evidence="8 9" key="1">
    <citation type="submission" date="2020-06" db="EMBL/GenBank/DDBJ databases">
        <title>Schlegella sp. ID0723 isolated from air conditioner.</title>
        <authorList>
            <person name="Kim D.Y."/>
            <person name="Kim D.-U."/>
        </authorList>
    </citation>
    <scope>NUCLEOTIDE SEQUENCE [LARGE SCALE GENOMIC DNA]</scope>
    <source>
        <strain evidence="8 9">ID0723</strain>
    </source>
</reference>
<dbReference type="Pfam" id="PF06271">
    <property type="entry name" value="RDD"/>
    <property type="match status" value="1"/>
</dbReference>
<dbReference type="RefSeq" id="WP_176067253.1">
    <property type="nucleotide sequence ID" value="NZ_JABWMJ010000002.1"/>
</dbReference>
<evidence type="ECO:0000259" key="7">
    <source>
        <dbReference type="Pfam" id="PF06271"/>
    </source>
</evidence>
<sequence>MASIDEGNRFAPPTVHVEDVAASTSALASRGGRLAAVIIDAVIQGIAVAVLSFVTPLSPFRPPADGALVGFMLTNLVLGLVLFLLLHGYLLATQGQTIGKKLLGIRIVRSDGSAATFGRLVGLRILPVNLIVLVPYIGMLIVLIDSLLIFRESRKCLHDNIADTIVVKA</sequence>
<keyword evidence="4 6" id="KW-1133">Transmembrane helix</keyword>
<dbReference type="Proteomes" id="UP000529637">
    <property type="component" value="Unassembled WGS sequence"/>
</dbReference>
<evidence type="ECO:0000256" key="4">
    <source>
        <dbReference type="ARBA" id="ARBA00022989"/>
    </source>
</evidence>
<evidence type="ECO:0000256" key="6">
    <source>
        <dbReference type="SAM" id="Phobius"/>
    </source>
</evidence>
<name>A0A7Y6NLS1_9BURK</name>
<dbReference type="EMBL" id="JABWMJ010000002">
    <property type="protein sequence ID" value="NUZ05422.1"/>
    <property type="molecule type" value="Genomic_DNA"/>
</dbReference>
<organism evidence="8 9">
    <name type="scientific">Piscinibacter koreensis</name>
    <dbReference type="NCBI Taxonomy" id="2742824"/>
    <lineage>
        <taxon>Bacteria</taxon>
        <taxon>Pseudomonadati</taxon>
        <taxon>Pseudomonadota</taxon>
        <taxon>Betaproteobacteria</taxon>
        <taxon>Burkholderiales</taxon>
        <taxon>Sphaerotilaceae</taxon>
        <taxon>Piscinibacter</taxon>
    </lineage>
</organism>
<keyword evidence="9" id="KW-1185">Reference proteome</keyword>
<evidence type="ECO:0000313" key="8">
    <source>
        <dbReference type="EMBL" id="NUZ05422.1"/>
    </source>
</evidence>
<dbReference type="InterPro" id="IPR051791">
    <property type="entry name" value="Pra-immunoreactive"/>
</dbReference>
<evidence type="ECO:0000256" key="3">
    <source>
        <dbReference type="ARBA" id="ARBA00022692"/>
    </source>
</evidence>
<feature type="transmembrane region" description="Helical" evidence="6">
    <location>
        <begin position="128"/>
        <end position="150"/>
    </location>
</feature>
<feature type="transmembrane region" description="Helical" evidence="6">
    <location>
        <begin position="67"/>
        <end position="92"/>
    </location>
</feature>
<evidence type="ECO:0000313" key="9">
    <source>
        <dbReference type="Proteomes" id="UP000529637"/>
    </source>
</evidence>
<dbReference type="AlphaFoldDB" id="A0A7Y6NLS1"/>
<keyword evidence="5 6" id="KW-0472">Membrane</keyword>